<dbReference type="Proteomes" id="UP000886748">
    <property type="component" value="Unassembled WGS sequence"/>
</dbReference>
<feature type="transmembrane region" description="Helical" evidence="1">
    <location>
        <begin position="38"/>
        <end position="58"/>
    </location>
</feature>
<reference evidence="2" key="2">
    <citation type="journal article" date="2021" name="PeerJ">
        <title>Extensive microbial diversity within the chicken gut microbiome revealed by metagenomics and culture.</title>
        <authorList>
            <person name="Gilroy R."/>
            <person name="Ravi A."/>
            <person name="Getino M."/>
            <person name="Pursley I."/>
            <person name="Horton D.L."/>
            <person name="Alikhan N.F."/>
            <person name="Baker D."/>
            <person name="Gharbi K."/>
            <person name="Hall N."/>
            <person name="Watson M."/>
            <person name="Adriaenssens E.M."/>
            <person name="Foster-Nyarko E."/>
            <person name="Jarju S."/>
            <person name="Secka A."/>
            <person name="Antonio M."/>
            <person name="Oren A."/>
            <person name="Chaudhuri R.R."/>
            <person name="La Ragione R."/>
            <person name="Hildebrand F."/>
            <person name="Pallen M.J."/>
        </authorList>
    </citation>
    <scope>NUCLEOTIDE SEQUENCE</scope>
    <source>
        <strain evidence="2">CHK154-7741</strain>
    </source>
</reference>
<sequence length="97" mass="11243">MLVILYLVSPLLAFVYLIYFSPSIVAAKRCHKFKYQILILNTFLGITVIGWVGALIWATLPQKNEDKNETRQIIYWLIGLLVIMYLVFIMSMFLGII</sequence>
<feature type="transmembrane region" description="Helical" evidence="1">
    <location>
        <begin position="73"/>
        <end position="96"/>
    </location>
</feature>
<keyword evidence="1" id="KW-0812">Transmembrane</keyword>
<dbReference type="EMBL" id="DVOD01000029">
    <property type="protein sequence ID" value="HIU92265.1"/>
    <property type="molecule type" value="Genomic_DNA"/>
</dbReference>
<protein>
    <submittedName>
        <fullName evidence="2">Superinfection immunity protein</fullName>
    </submittedName>
</protein>
<keyword evidence="1" id="KW-0472">Membrane</keyword>
<dbReference type="Pfam" id="PF14373">
    <property type="entry name" value="Imm_superinfect"/>
    <property type="match status" value="1"/>
</dbReference>
<gene>
    <name evidence="2" type="ORF">IAD26_03920</name>
</gene>
<dbReference type="InterPro" id="IPR016410">
    <property type="entry name" value="Phage_imm"/>
</dbReference>
<organism evidence="2 3">
    <name type="scientific">Candidatus Limenecus avicola</name>
    <dbReference type="NCBI Taxonomy" id="2840847"/>
    <lineage>
        <taxon>Bacteria</taxon>
        <taxon>Bacillati</taxon>
        <taxon>Bacillota</taxon>
        <taxon>Clostridia</taxon>
        <taxon>Eubacteriales</taxon>
        <taxon>Clostridiaceae</taxon>
        <taxon>Clostridiaceae incertae sedis</taxon>
        <taxon>Candidatus Limenecus</taxon>
    </lineage>
</organism>
<dbReference type="AlphaFoldDB" id="A0A9D1MZF3"/>
<comment type="caution">
    <text evidence="2">The sequence shown here is derived from an EMBL/GenBank/DDBJ whole genome shotgun (WGS) entry which is preliminary data.</text>
</comment>
<feature type="transmembrane region" description="Helical" evidence="1">
    <location>
        <begin position="6"/>
        <end position="26"/>
    </location>
</feature>
<reference evidence="2" key="1">
    <citation type="submission" date="2020-10" db="EMBL/GenBank/DDBJ databases">
        <authorList>
            <person name="Gilroy R."/>
        </authorList>
    </citation>
    <scope>NUCLEOTIDE SEQUENCE</scope>
    <source>
        <strain evidence="2">CHK154-7741</strain>
    </source>
</reference>
<name>A0A9D1MZF3_9CLOT</name>
<proteinExistence type="predicted"/>
<evidence type="ECO:0000256" key="1">
    <source>
        <dbReference type="SAM" id="Phobius"/>
    </source>
</evidence>
<evidence type="ECO:0000313" key="3">
    <source>
        <dbReference type="Proteomes" id="UP000886748"/>
    </source>
</evidence>
<accession>A0A9D1MZF3</accession>
<evidence type="ECO:0000313" key="2">
    <source>
        <dbReference type="EMBL" id="HIU92265.1"/>
    </source>
</evidence>
<keyword evidence="1" id="KW-1133">Transmembrane helix</keyword>